<reference evidence="1 2" key="1">
    <citation type="submission" date="2020-08" db="EMBL/GenBank/DDBJ databases">
        <title>Genome public.</title>
        <authorList>
            <person name="Liu C."/>
            <person name="Sun Q."/>
        </authorList>
    </citation>
    <scope>NUCLEOTIDE SEQUENCE [LARGE SCALE GENOMIC DNA]</scope>
    <source>
        <strain evidence="1 2">NSJ-26</strain>
    </source>
</reference>
<dbReference type="EMBL" id="JACRTK010000002">
    <property type="protein sequence ID" value="MBC8590865.1"/>
    <property type="molecule type" value="Genomic_DNA"/>
</dbReference>
<comment type="caution">
    <text evidence="1">The sequence shown here is derived from an EMBL/GenBank/DDBJ whole genome shotgun (WGS) entry which is preliminary data.</text>
</comment>
<accession>A0A926IMW4</accession>
<evidence type="ECO:0000313" key="2">
    <source>
        <dbReference type="Proteomes" id="UP000601522"/>
    </source>
</evidence>
<dbReference type="AlphaFoldDB" id="A0A926IMW4"/>
<dbReference type="RefSeq" id="WP_249323695.1">
    <property type="nucleotide sequence ID" value="NZ_JACRTK010000002.1"/>
</dbReference>
<proteinExistence type="predicted"/>
<keyword evidence="2" id="KW-1185">Reference proteome</keyword>
<organism evidence="1 2">
    <name type="scientific">Wansuia hejianensis</name>
    <dbReference type="NCBI Taxonomy" id="2763667"/>
    <lineage>
        <taxon>Bacteria</taxon>
        <taxon>Bacillati</taxon>
        <taxon>Bacillota</taxon>
        <taxon>Clostridia</taxon>
        <taxon>Lachnospirales</taxon>
        <taxon>Lachnospiraceae</taxon>
        <taxon>Wansuia</taxon>
    </lineage>
</organism>
<dbReference type="Proteomes" id="UP000601522">
    <property type="component" value="Unassembled WGS sequence"/>
</dbReference>
<protein>
    <submittedName>
        <fullName evidence="1">Uncharacterized protein</fullName>
    </submittedName>
</protein>
<evidence type="ECO:0000313" key="1">
    <source>
        <dbReference type="EMBL" id="MBC8590865.1"/>
    </source>
</evidence>
<sequence length="348" mass="41305">MTFYNNRVSIVNMSKDELYLFRNIKEKIIMNYYNIEGIGNEDIIVKDALGEFDVLINGEDELYLIYQNIDNELIMLTIDKKVIQGSNLAKEGLSEVYELNLIKAGDYMNIMYLVRNPMENHIFEIHHHLLREEEWINYNVEKIKINKVLNPIKVWGEDNKIILSYYNENQICIKEFNLDSMEWEESIILTDNKNKLYMDLIKEKEYIHLVYSEYIGGNLVIKYERFLYDGYYLNKDLEEVLSNEGSPSHPTLLIHDNILWVVWKESLGLYSTYSLDIGATWSPIYLWKESKTIDYVRYKYIEGKPQVNNKLDYSFGTLYPDIKFLGFGALDNVEEVVKKNQIYKFPRL</sequence>
<gene>
    <name evidence="1" type="ORF">H8689_06930</name>
</gene>
<name>A0A926IMW4_9FIRM</name>